<evidence type="ECO:0000256" key="2">
    <source>
        <dbReference type="ARBA" id="ARBA00006898"/>
    </source>
</evidence>
<evidence type="ECO:0000313" key="9">
    <source>
        <dbReference type="Proteomes" id="UP000277580"/>
    </source>
</evidence>
<dbReference type="OrthoDB" id="1746530at2759"/>
<keyword evidence="4" id="KW-0240">DNA-directed RNA polymerase</keyword>
<dbReference type="EMBL" id="ML119133">
    <property type="protein sequence ID" value="RPB11727.1"/>
    <property type="molecule type" value="Genomic_DNA"/>
</dbReference>
<dbReference type="SMART" id="SM00657">
    <property type="entry name" value="RPOL4c"/>
    <property type="match status" value="1"/>
</dbReference>
<gene>
    <name evidence="8" type="ORF">P167DRAFT_574928</name>
</gene>
<dbReference type="GO" id="GO:0000166">
    <property type="term" value="F:nucleotide binding"/>
    <property type="evidence" value="ECO:0007669"/>
    <property type="project" value="InterPro"/>
</dbReference>
<dbReference type="Pfam" id="PF03874">
    <property type="entry name" value="RNA_pol_Rpb4"/>
    <property type="match status" value="1"/>
</dbReference>
<dbReference type="InterPro" id="IPR038846">
    <property type="entry name" value="RPC9"/>
</dbReference>
<proteinExistence type="inferred from homology"/>
<evidence type="ECO:0000256" key="6">
    <source>
        <dbReference type="ARBA" id="ARBA00023242"/>
    </source>
</evidence>
<sequence>MKVLNPSESFLCDHEVLQHLIAMKARYTHVHETQGAVHAMKAGNLETVMKEVKDYLSTTPAATQTQKDIDNFMSSVSKFALEKAELLMIINSRPSSIAELDCLVEEMDARFDDQGAQELLRIVKTTLPAGPVEGVEGENSN</sequence>
<keyword evidence="5" id="KW-0804">Transcription</keyword>
<evidence type="ECO:0000313" key="8">
    <source>
        <dbReference type="EMBL" id="RPB11727.1"/>
    </source>
</evidence>
<name>A0A3N4KMD1_9PEZI</name>
<evidence type="ECO:0000259" key="7">
    <source>
        <dbReference type="SMART" id="SM00657"/>
    </source>
</evidence>
<dbReference type="PANTHER" id="PTHR15561:SF0">
    <property type="entry name" value="DNA-DIRECTED RNA POLYMERASE III SUBUNIT RPC9"/>
    <property type="match status" value="1"/>
</dbReference>
<feature type="domain" description="RNA polymerase Rpb4/RPC9 core" evidence="7">
    <location>
        <begin position="1"/>
        <end position="130"/>
    </location>
</feature>
<dbReference type="STRING" id="1392247.A0A3N4KMD1"/>
<dbReference type="InterPro" id="IPR038324">
    <property type="entry name" value="Rpb4/RPC9_sf"/>
</dbReference>
<protein>
    <recommendedName>
        <fullName evidence="3">DNA-directed RNA polymerase III subunit RPC9</fullName>
    </recommendedName>
</protein>
<dbReference type="SUPFAM" id="SSF47819">
    <property type="entry name" value="HRDC-like"/>
    <property type="match status" value="1"/>
</dbReference>
<dbReference type="GO" id="GO:0006384">
    <property type="term" value="P:transcription initiation at RNA polymerase III promoter"/>
    <property type="evidence" value="ECO:0007669"/>
    <property type="project" value="InterPro"/>
</dbReference>
<dbReference type="PANTHER" id="PTHR15561">
    <property type="entry name" value="CALCITONIN GENE-RELATED PEPTIDE-RECEPTOR COMPONENT PROTEIN"/>
    <property type="match status" value="1"/>
</dbReference>
<dbReference type="GO" id="GO:0005666">
    <property type="term" value="C:RNA polymerase III complex"/>
    <property type="evidence" value="ECO:0007669"/>
    <property type="project" value="InterPro"/>
</dbReference>
<keyword evidence="6" id="KW-0539">Nucleus</keyword>
<organism evidence="8 9">
    <name type="scientific">Morchella conica CCBAS932</name>
    <dbReference type="NCBI Taxonomy" id="1392247"/>
    <lineage>
        <taxon>Eukaryota</taxon>
        <taxon>Fungi</taxon>
        <taxon>Dikarya</taxon>
        <taxon>Ascomycota</taxon>
        <taxon>Pezizomycotina</taxon>
        <taxon>Pezizomycetes</taxon>
        <taxon>Pezizales</taxon>
        <taxon>Morchellaceae</taxon>
        <taxon>Morchella</taxon>
    </lineage>
</organism>
<dbReference type="Gene3D" id="1.20.1250.40">
    <property type="match status" value="1"/>
</dbReference>
<dbReference type="InterPro" id="IPR005574">
    <property type="entry name" value="Rpb4/RPC9"/>
</dbReference>
<evidence type="ECO:0000256" key="1">
    <source>
        <dbReference type="ARBA" id="ARBA00004123"/>
    </source>
</evidence>
<dbReference type="InterPro" id="IPR010997">
    <property type="entry name" value="HRDC-like_sf"/>
</dbReference>
<evidence type="ECO:0000256" key="5">
    <source>
        <dbReference type="ARBA" id="ARBA00023163"/>
    </source>
</evidence>
<dbReference type="InterPro" id="IPR006590">
    <property type="entry name" value="RNA_pol_Rpb4/RPC9_core"/>
</dbReference>
<dbReference type="Proteomes" id="UP000277580">
    <property type="component" value="Unassembled WGS sequence"/>
</dbReference>
<evidence type="ECO:0000256" key="3">
    <source>
        <dbReference type="ARBA" id="ARBA00016672"/>
    </source>
</evidence>
<dbReference type="InParanoid" id="A0A3N4KMD1"/>
<keyword evidence="9" id="KW-1185">Reference proteome</keyword>
<dbReference type="FunCoup" id="A0A3N4KMD1">
    <property type="interactions" value="181"/>
</dbReference>
<comment type="subcellular location">
    <subcellularLocation>
        <location evidence="1">Nucleus</location>
    </subcellularLocation>
</comment>
<reference evidence="8 9" key="1">
    <citation type="journal article" date="2018" name="Nat. Ecol. Evol.">
        <title>Pezizomycetes genomes reveal the molecular basis of ectomycorrhizal truffle lifestyle.</title>
        <authorList>
            <person name="Murat C."/>
            <person name="Payen T."/>
            <person name="Noel B."/>
            <person name="Kuo A."/>
            <person name="Morin E."/>
            <person name="Chen J."/>
            <person name="Kohler A."/>
            <person name="Krizsan K."/>
            <person name="Balestrini R."/>
            <person name="Da Silva C."/>
            <person name="Montanini B."/>
            <person name="Hainaut M."/>
            <person name="Levati E."/>
            <person name="Barry K.W."/>
            <person name="Belfiori B."/>
            <person name="Cichocki N."/>
            <person name="Clum A."/>
            <person name="Dockter R.B."/>
            <person name="Fauchery L."/>
            <person name="Guy J."/>
            <person name="Iotti M."/>
            <person name="Le Tacon F."/>
            <person name="Lindquist E.A."/>
            <person name="Lipzen A."/>
            <person name="Malagnac F."/>
            <person name="Mello A."/>
            <person name="Molinier V."/>
            <person name="Miyauchi S."/>
            <person name="Poulain J."/>
            <person name="Riccioni C."/>
            <person name="Rubini A."/>
            <person name="Sitrit Y."/>
            <person name="Splivallo R."/>
            <person name="Traeger S."/>
            <person name="Wang M."/>
            <person name="Zifcakova L."/>
            <person name="Wipf D."/>
            <person name="Zambonelli A."/>
            <person name="Paolocci F."/>
            <person name="Nowrousian M."/>
            <person name="Ottonello S."/>
            <person name="Baldrian P."/>
            <person name="Spatafora J.W."/>
            <person name="Henrissat B."/>
            <person name="Nagy L.G."/>
            <person name="Aury J.M."/>
            <person name="Wincker P."/>
            <person name="Grigoriev I.V."/>
            <person name="Bonfante P."/>
            <person name="Martin F.M."/>
        </authorList>
    </citation>
    <scope>NUCLEOTIDE SEQUENCE [LARGE SCALE GENOMIC DNA]</scope>
    <source>
        <strain evidence="8 9">CCBAS932</strain>
    </source>
</reference>
<accession>A0A3N4KMD1</accession>
<comment type="similarity">
    <text evidence="2">Belongs to the eukaryotic RPC9 RNA polymerase subunit family.</text>
</comment>
<dbReference type="AlphaFoldDB" id="A0A3N4KMD1"/>
<evidence type="ECO:0000256" key="4">
    <source>
        <dbReference type="ARBA" id="ARBA00022478"/>
    </source>
</evidence>